<feature type="compositionally biased region" description="Basic and acidic residues" evidence="4">
    <location>
        <begin position="90"/>
        <end position="109"/>
    </location>
</feature>
<dbReference type="Pfam" id="PF04570">
    <property type="entry name" value="zf-FLZ"/>
    <property type="match status" value="1"/>
</dbReference>
<dbReference type="EMBL" id="CM029037">
    <property type="protein sequence ID" value="KAG2660595.1"/>
    <property type="molecule type" value="Genomic_DNA"/>
</dbReference>
<evidence type="ECO:0000259" key="5">
    <source>
        <dbReference type="PROSITE" id="PS51795"/>
    </source>
</evidence>
<keyword evidence="2" id="KW-0479">Metal-binding</keyword>
<comment type="caution">
    <text evidence="6">The sequence shown here is derived from an EMBL/GenBank/DDBJ whole genome shotgun (WGS) entry which is preliminary data.</text>
</comment>
<dbReference type="PANTHER" id="PTHR46057">
    <property type="entry name" value="FCS-LIKE ZINC FINGER 1-RELATED"/>
    <property type="match status" value="1"/>
</dbReference>
<evidence type="ECO:0000256" key="3">
    <source>
        <dbReference type="PROSITE-ProRule" id="PRU01131"/>
    </source>
</evidence>
<dbReference type="PANTHER" id="PTHR46057:SF47">
    <property type="entry name" value="OS02G0687100 PROTEIN"/>
    <property type="match status" value="1"/>
</dbReference>
<evidence type="ECO:0000256" key="1">
    <source>
        <dbReference type="ARBA" id="ARBA00009374"/>
    </source>
</evidence>
<name>A0A8T0XN94_PANVG</name>
<proteinExistence type="inferred from homology"/>
<dbReference type="GO" id="GO:0046872">
    <property type="term" value="F:metal ion binding"/>
    <property type="evidence" value="ECO:0007669"/>
    <property type="project" value="UniProtKB-KW"/>
</dbReference>
<feature type="region of interest" description="Disordered" evidence="4">
    <location>
        <begin position="17"/>
        <end position="44"/>
    </location>
</feature>
<organism evidence="6 7">
    <name type="scientific">Panicum virgatum</name>
    <name type="common">Blackwell switchgrass</name>
    <dbReference type="NCBI Taxonomy" id="38727"/>
    <lineage>
        <taxon>Eukaryota</taxon>
        <taxon>Viridiplantae</taxon>
        <taxon>Streptophyta</taxon>
        <taxon>Embryophyta</taxon>
        <taxon>Tracheophyta</taxon>
        <taxon>Spermatophyta</taxon>
        <taxon>Magnoliopsida</taxon>
        <taxon>Liliopsida</taxon>
        <taxon>Poales</taxon>
        <taxon>Poaceae</taxon>
        <taxon>PACMAD clade</taxon>
        <taxon>Panicoideae</taxon>
        <taxon>Panicodae</taxon>
        <taxon>Paniceae</taxon>
        <taxon>Panicinae</taxon>
        <taxon>Panicum</taxon>
        <taxon>Panicum sect. Hiantes</taxon>
    </lineage>
</organism>
<dbReference type="InterPro" id="IPR007650">
    <property type="entry name" value="Zf-FLZ_dom"/>
</dbReference>
<comment type="similarity">
    <text evidence="1">Belongs to the FLZ family.</text>
</comment>
<gene>
    <name evidence="6" type="ORF">PVAP13_1KG453200</name>
</gene>
<reference evidence="6" key="1">
    <citation type="submission" date="2020-05" db="EMBL/GenBank/DDBJ databases">
        <title>WGS assembly of Panicum virgatum.</title>
        <authorList>
            <person name="Lovell J.T."/>
            <person name="Jenkins J."/>
            <person name="Shu S."/>
            <person name="Juenger T.E."/>
            <person name="Schmutz J."/>
        </authorList>
    </citation>
    <scope>NUCLEOTIDE SEQUENCE</scope>
    <source>
        <strain evidence="6">AP13</strain>
    </source>
</reference>
<evidence type="ECO:0000256" key="4">
    <source>
        <dbReference type="SAM" id="MobiDB-lite"/>
    </source>
</evidence>
<dbReference type="OrthoDB" id="1916924at2759"/>
<dbReference type="Proteomes" id="UP000823388">
    <property type="component" value="Chromosome 1K"/>
</dbReference>
<accession>A0A8T0XN94</accession>
<feature type="zinc finger region" description="FLZ-type" evidence="3">
    <location>
        <begin position="50"/>
        <end position="94"/>
    </location>
</feature>
<feature type="domain" description="FLZ-type" evidence="5">
    <location>
        <begin position="50"/>
        <end position="94"/>
    </location>
</feature>
<keyword evidence="7" id="KW-1185">Reference proteome</keyword>
<dbReference type="PROSITE" id="PS51795">
    <property type="entry name" value="ZF_FLZ"/>
    <property type="match status" value="1"/>
</dbReference>
<dbReference type="InterPro" id="IPR044533">
    <property type="entry name" value="FLZ1/2/3"/>
</dbReference>
<evidence type="ECO:0000256" key="2">
    <source>
        <dbReference type="ARBA" id="ARBA00022723"/>
    </source>
</evidence>
<sequence>MEDYYYFPSSGQTAGYVEAGFPSHAVPRNPSSPSPRPRRASRDAGELRHHFLDACFRCRRHLGGNKDIFMYRGDTPFCSEDCRQQQIEADEARERGPKRPAAAKRERQRQSSSPQRIPLSLWAR</sequence>
<evidence type="ECO:0000313" key="7">
    <source>
        <dbReference type="Proteomes" id="UP000823388"/>
    </source>
</evidence>
<protein>
    <recommendedName>
        <fullName evidence="5">FLZ-type domain-containing protein</fullName>
    </recommendedName>
</protein>
<evidence type="ECO:0000313" key="6">
    <source>
        <dbReference type="EMBL" id="KAG2660595.1"/>
    </source>
</evidence>
<feature type="region of interest" description="Disordered" evidence="4">
    <location>
        <begin position="89"/>
        <end position="124"/>
    </location>
</feature>
<dbReference type="AlphaFoldDB" id="A0A8T0XN94"/>